<dbReference type="SUPFAM" id="SSF75471">
    <property type="entry name" value="YhbY-like"/>
    <property type="match status" value="2"/>
</dbReference>
<organism evidence="13">
    <name type="scientific">Sesamum radiatum</name>
    <name type="common">Black benniseed</name>
    <dbReference type="NCBI Taxonomy" id="300843"/>
    <lineage>
        <taxon>Eukaryota</taxon>
        <taxon>Viridiplantae</taxon>
        <taxon>Streptophyta</taxon>
        <taxon>Embryophyta</taxon>
        <taxon>Tracheophyta</taxon>
        <taxon>Spermatophyta</taxon>
        <taxon>Magnoliopsida</taxon>
        <taxon>eudicotyledons</taxon>
        <taxon>Gunneridae</taxon>
        <taxon>Pentapetalae</taxon>
        <taxon>asterids</taxon>
        <taxon>lamiids</taxon>
        <taxon>Lamiales</taxon>
        <taxon>Pedaliaceae</taxon>
        <taxon>Sesamum</taxon>
    </lineage>
</organism>
<sequence length="678" mass="75397">MSKSRHTLDPSWSTPENPIPDPGSGNAIQRFHELRRGVLEEEEKERIRKRREGTKESAPSLAELTLPKDELRRLRSIGIGLKKKLKVGKAGITEGIVNGIHERWRRSELVKITCEDICRLNMKRTHELLERKTGGLVIWRSGSNIILYRGSDYKYPYFLTDELSNDSSSEESPNIDKDQRIVGKTDVQPPVTDAVESPRMNSGTHISHLPLIQGVGLPNRVRFQLPGEAELADEVDTLLEGLGPRFSDWWGCDPLPVDADLLPAVVPGYKRPFRLLPYGVKPKLTNDEMTTLRRLGRPLPCHFALDDFTCHDNLLETLQETCIGEAEIGSFKDWQLPLLSSGRNVKLPKIAIKRGVQNTNSELMAEELKVDQENSKNHYNKDKELRQDPESAHQSYFGDLANEARESHGTDDTSKDPEASMHTSKGSEDVAQQDSQGNVSLQSAVKGNYLFETTEEELQPRSLPQETKGLLSINEQSGRIGLSSKIRFQDRTSSSTTTCIQSHAGCRDSSIGGFQNAKLEPSLKKAMSETTPAMPFRALQLSNRERLLLRKQALKMKKLPVLSVGKSNVVTGVAKAIKAHFEKHPLAIVNIKGRAKGTSIREVIYNLEQATGAVLVSQEPSKVILYRGWGSGVEPDQASGKVNKDLKNDSDGGEVKARPHISPELISAIRLECGLKSQ</sequence>
<dbReference type="PANTHER" id="PTHR31846:SF20">
    <property type="entry name" value="CRM-DOMAIN CONTAINING FACTOR CFM2, CHLOROPLASTIC"/>
    <property type="match status" value="1"/>
</dbReference>
<evidence type="ECO:0000256" key="3">
    <source>
        <dbReference type="ARBA" id="ARBA00022640"/>
    </source>
</evidence>
<dbReference type="SMART" id="SM01103">
    <property type="entry name" value="CRS1_YhbY"/>
    <property type="match status" value="2"/>
</dbReference>
<dbReference type="InterPro" id="IPR045278">
    <property type="entry name" value="CRS1/CFM2/CFM3"/>
</dbReference>
<keyword evidence="8" id="KW-0508">mRNA splicing</keyword>
<dbReference type="FunFam" id="3.30.110.60:FF:000002">
    <property type="entry name" value="CRS2-associated factor 1, chloroplastic"/>
    <property type="match status" value="1"/>
</dbReference>
<comment type="caution">
    <text evidence="13">The sequence shown here is derived from an EMBL/GenBank/DDBJ whole genome shotgun (WGS) entry which is preliminary data.</text>
</comment>
<evidence type="ECO:0000259" key="12">
    <source>
        <dbReference type="PROSITE" id="PS51295"/>
    </source>
</evidence>
<name>A0AAW2RB70_SESRA</name>
<dbReference type="EMBL" id="JACGWJ010000013">
    <property type="protein sequence ID" value="KAL0377472.1"/>
    <property type="molecule type" value="Genomic_DNA"/>
</dbReference>
<dbReference type="GO" id="GO:0009507">
    <property type="term" value="C:chloroplast"/>
    <property type="evidence" value="ECO:0007669"/>
    <property type="project" value="UniProtKB-SubCell"/>
</dbReference>
<dbReference type="PANTHER" id="PTHR31846">
    <property type="entry name" value="CRS1 / YHBY (CRM) DOMAIN-CONTAINING PROTEIN"/>
    <property type="match status" value="1"/>
</dbReference>
<keyword evidence="9" id="KW-0687">Ribonucleoprotein</keyword>
<keyword evidence="5" id="KW-0677">Repeat</keyword>
<protein>
    <submittedName>
        <fullName evidence="13">CRM-domain containing factor CFM2, chloroplastic</fullName>
    </submittedName>
</protein>
<proteinExistence type="predicted"/>
<evidence type="ECO:0000256" key="10">
    <source>
        <dbReference type="PROSITE-ProRule" id="PRU00626"/>
    </source>
</evidence>
<keyword evidence="6 10" id="KW-0694">RNA-binding</keyword>
<evidence type="ECO:0000256" key="7">
    <source>
        <dbReference type="ARBA" id="ARBA00022946"/>
    </source>
</evidence>
<feature type="compositionally biased region" description="Basic and acidic residues" evidence="11">
    <location>
        <begin position="642"/>
        <end position="657"/>
    </location>
</feature>
<gene>
    <name evidence="13" type="ORF">Sradi_3052700</name>
</gene>
<evidence type="ECO:0000256" key="9">
    <source>
        <dbReference type="ARBA" id="ARBA00023274"/>
    </source>
</evidence>
<feature type="region of interest" description="Disordered" evidence="11">
    <location>
        <begin position="1"/>
        <end position="27"/>
    </location>
</feature>
<dbReference type="InterPro" id="IPR035920">
    <property type="entry name" value="YhbY-like_sf"/>
</dbReference>
<feature type="region of interest" description="Disordered" evidence="11">
    <location>
        <begin position="42"/>
        <end position="62"/>
    </location>
</feature>
<reference evidence="13" key="2">
    <citation type="journal article" date="2024" name="Plant">
        <title>Genomic evolution and insights into agronomic trait innovations of Sesamum species.</title>
        <authorList>
            <person name="Miao H."/>
            <person name="Wang L."/>
            <person name="Qu L."/>
            <person name="Liu H."/>
            <person name="Sun Y."/>
            <person name="Le M."/>
            <person name="Wang Q."/>
            <person name="Wei S."/>
            <person name="Zheng Y."/>
            <person name="Lin W."/>
            <person name="Duan Y."/>
            <person name="Cao H."/>
            <person name="Xiong S."/>
            <person name="Wang X."/>
            <person name="Wei L."/>
            <person name="Li C."/>
            <person name="Ma Q."/>
            <person name="Ju M."/>
            <person name="Zhao R."/>
            <person name="Li G."/>
            <person name="Mu C."/>
            <person name="Tian Q."/>
            <person name="Mei H."/>
            <person name="Zhang T."/>
            <person name="Gao T."/>
            <person name="Zhang H."/>
        </authorList>
    </citation>
    <scope>NUCLEOTIDE SEQUENCE</scope>
    <source>
        <strain evidence="13">G02</strain>
    </source>
</reference>
<feature type="region of interest" description="Disordered" evidence="11">
    <location>
        <begin position="636"/>
        <end position="658"/>
    </location>
</feature>
<keyword evidence="3" id="KW-0934">Plastid</keyword>
<dbReference type="Gene3D" id="3.30.110.60">
    <property type="entry name" value="YhbY-like"/>
    <property type="match status" value="2"/>
</dbReference>
<evidence type="ECO:0000256" key="11">
    <source>
        <dbReference type="SAM" id="MobiDB-lite"/>
    </source>
</evidence>
<dbReference type="InterPro" id="IPR001890">
    <property type="entry name" value="RNA-binding_CRM"/>
</dbReference>
<dbReference type="AlphaFoldDB" id="A0AAW2RB70"/>
<keyword evidence="2" id="KW-0150">Chloroplast</keyword>
<dbReference type="GO" id="GO:1990904">
    <property type="term" value="C:ribonucleoprotein complex"/>
    <property type="evidence" value="ECO:0007669"/>
    <property type="project" value="UniProtKB-KW"/>
</dbReference>
<dbReference type="Pfam" id="PF01985">
    <property type="entry name" value="CRS1_YhbY"/>
    <property type="match status" value="2"/>
</dbReference>
<accession>A0AAW2RB70</accession>
<evidence type="ECO:0000256" key="5">
    <source>
        <dbReference type="ARBA" id="ARBA00022737"/>
    </source>
</evidence>
<feature type="compositionally biased region" description="Polar residues" evidence="11">
    <location>
        <begin position="430"/>
        <end position="439"/>
    </location>
</feature>
<evidence type="ECO:0000256" key="8">
    <source>
        <dbReference type="ARBA" id="ARBA00023187"/>
    </source>
</evidence>
<evidence type="ECO:0000256" key="2">
    <source>
        <dbReference type="ARBA" id="ARBA00022528"/>
    </source>
</evidence>
<evidence type="ECO:0000256" key="1">
    <source>
        <dbReference type="ARBA" id="ARBA00004229"/>
    </source>
</evidence>
<feature type="region of interest" description="Disordered" evidence="11">
    <location>
        <begin position="371"/>
        <end position="391"/>
    </location>
</feature>
<evidence type="ECO:0000313" key="13">
    <source>
        <dbReference type="EMBL" id="KAL0377472.1"/>
    </source>
</evidence>
<keyword evidence="4" id="KW-0507">mRNA processing</keyword>
<reference evidence="13" key="1">
    <citation type="submission" date="2020-06" db="EMBL/GenBank/DDBJ databases">
        <authorList>
            <person name="Li T."/>
            <person name="Hu X."/>
            <person name="Zhang T."/>
            <person name="Song X."/>
            <person name="Zhang H."/>
            <person name="Dai N."/>
            <person name="Sheng W."/>
            <person name="Hou X."/>
            <person name="Wei L."/>
        </authorList>
    </citation>
    <scope>NUCLEOTIDE SEQUENCE</scope>
    <source>
        <strain evidence="13">G02</strain>
        <tissue evidence="13">Leaf</tissue>
    </source>
</reference>
<dbReference type="GO" id="GO:0006397">
    <property type="term" value="P:mRNA processing"/>
    <property type="evidence" value="ECO:0007669"/>
    <property type="project" value="UniProtKB-KW"/>
</dbReference>
<comment type="subcellular location">
    <subcellularLocation>
        <location evidence="1">Plastid</location>
        <location evidence="1">Chloroplast</location>
    </subcellularLocation>
</comment>
<keyword evidence="7" id="KW-0809">Transit peptide</keyword>
<feature type="region of interest" description="Disordered" evidence="11">
    <location>
        <begin position="404"/>
        <end position="439"/>
    </location>
</feature>
<dbReference type="GO" id="GO:0000373">
    <property type="term" value="P:Group II intron splicing"/>
    <property type="evidence" value="ECO:0007669"/>
    <property type="project" value="UniProtKB-ARBA"/>
</dbReference>
<evidence type="ECO:0000256" key="4">
    <source>
        <dbReference type="ARBA" id="ARBA00022664"/>
    </source>
</evidence>
<feature type="compositionally biased region" description="Basic and acidic residues" evidence="11">
    <location>
        <begin position="404"/>
        <end position="419"/>
    </location>
</feature>
<evidence type="ECO:0000256" key="6">
    <source>
        <dbReference type="ARBA" id="ARBA00022884"/>
    </source>
</evidence>
<feature type="domain" description="CRM" evidence="12">
    <location>
        <begin position="64"/>
        <end position="160"/>
    </location>
</feature>
<dbReference type="PROSITE" id="PS51295">
    <property type="entry name" value="CRM"/>
    <property type="match status" value="2"/>
</dbReference>
<dbReference type="GO" id="GO:0003729">
    <property type="term" value="F:mRNA binding"/>
    <property type="evidence" value="ECO:0007669"/>
    <property type="project" value="InterPro"/>
</dbReference>
<feature type="domain" description="CRM" evidence="12">
    <location>
        <begin position="539"/>
        <end position="638"/>
    </location>
</feature>